<dbReference type="SUPFAM" id="SSF54427">
    <property type="entry name" value="NTF2-like"/>
    <property type="match status" value="1"/>
</dbReference>
<comment type="subcellular location">
    <subcellularLocation>
        <location evidence="1">Membrane</location>
    </subcellularLocation>
</comment>
<evidence type="ECO:0000256" key="3">
    <source>
        <dbReference type="ARBA" id="ARBA00023136"/>
    </source>
</evidence>
<dbReference type="InterPro" id="IPR005311">
    <property type="entry name" value="PBP_dimer"/>
</dbReference>
<feature type="signal peptide" evidence="4">
    <location>
        <begin position="1"/>
        <end position="33"/>
    </location>
</feature>
<dbReference type="Pfam" id="PF03717">
    <property type="entry name" value="PBP_dimer"/>
    <property type="match status" value="1"/>
</dbReference>
<dbReference type="GO" id="GO:0005886">
    <property type="term" value="C:plasma membrane"/>
    <property type="evidence" value="ECO:0007669"/>
    <property type="project" value="TreeGrafter"/>
</dbReference>
<organism evidence="7 8">
    <name type="scientific">Peptococcus niger</name>
    <dbReference type="NCBI Taxonomy" id="2741"/>
    <lineage>
        <taxon>Bacteria</taxon>
        <taxon>Bacillati</taxon>
        <taxon>Bacillota</taxon>
        <taxon>Clostridia</taxon>
        <taxon>Eubacteriales</taxon>
        <taxon>Peptococcaceae</taxon>
        <taxon>Peptococcus</taxon>
    </lineage>
</organism>
<feature type="domain" description="Penicillin-binding protein transpeptidase" evidence="5">
    <location>
        <begin position="286"/>
        <end position="595"/>
    </location>
</feature>
<dbReference type="GO" id="GO:0071972">
    <property type="term" value="F:peptidoglycan L,D-transpeptidase activity"/>
    <property type="evidence" value="ECO:0007669"/>
    <property type="project" value="TreeGrafter"/>
</dbReference>
<dbReference type="GO" id="GO:0071555">
    <property type="term" value="P:cell wall organization"/>
    <property type="evidence" value="ECO:0007669"/>
    <property type="project" value="TreeGrafter"/>
</dbReference>
<dbReference type="PANTHER" id="PTHR30627:SF25">
    <property type="entry name" value="PENICILLIN-BINDING PROTEIN 3"/>
    <property type="match status" value="1"/>
</dbReference>
<dbReference type="InterPro" id="IPR050515">
    <property type="entry name" value="Beta-lactam/transpept"/>
</dbReference>
<keyword evidence="8" id="KW-1185">Reference proteome</keyword>
<evidence type="ECO:0000313" key="7">
    <source>
        <dbReference type="EMBL" id="SDD29323.1"/>
    </source>
</evidence>
<proteinExistence type="inferred from homology"/>
<dbReference type="SUPFAM" id="SSF56601">
    <property type="entry name" value="beta-lactamase/transpeptidase-like"/>
    <property type="match status" value="1"/>
</dbReference>
<dbReference type="PROSITE" id="PS51257">
    <property type="entry name" value="PROKAR_LIPOPROTEIN"/>
    <property type="match status" value="1"/>
</dbReference>
<dbReference type="AlphaFoldDB" id="A0A1G6TJS7"/>
<name>A0A1G6TJS7_PEPNI</name>
<feature type="chain" id="PRO_5011551559" evidence="4">
    <location>
        <begin position="34"/>
        <end position="612"/>
    </location>
</feature>
<reference evidence="7 8" key="1">
    <citation type="submission" date="2016-10" db="EMBL/GenBank/DDBJ databases">
        <authorList>
            <person name="de Groot N.N."/>
        </authorList>
    </citation>
    <scope>NUCLEOTIDE SEQUENCE [LARGE SCALE GENOMIC DNA]</scope>
    <source>
        <strain evidence="7 8">DSM 20475</strain>
    </source>
</reference>
<evidence type="ECO:0000313" key="8">
    <source>
        <dbReference type="Proteomes" id="UP000198995"/>
    </source>
</evidence>
<accession>A0A1G6TJS7</accession>
<evidence type="ECO:0000256" key="1">
    <source>
        <dbReference type="ARBA" id="ARBA00004370"/>
    </source>
</evidence>
<dbReference type="SUPFAM" id="SSF56519">
    <property type="entry name" value="Penicillin binding protein dimerisation domain"/>
    <property type="match status" value="1"/>
</dbReference>
<dbReference type="Gene3D" id="3.40.710.10">
    <property type="entry name" value="DD-peptidase/beta-lactamase superfamily"/>
    <property type="match status" value="1"/>
</dbReference>
<dbReference type="PANTHER" id="PTHR30627">
    <property type="entry name" value="PEPTIDOGLYCAN D,D-TRANSPEPTIDASE"/>
    <property type="match status" value="1"/>
</dbReference>
<gene>
    <name evidence="7" type="ORF">SAMN04489866_102168</name>
</gene>
<keyword evidence="4" id="KW-0732">Signal</keyword>
<dbReference type="Proteomes" id="UP000198995">
    <property type="component" value="Unassembled WGS sequence"/>
</dbReference>
<dbReference type="EMBL" id="FNAF01000002">
    <property type="protein sequence ID" value="SDD29323.1"/>
    <property type="molecule type" value="Genomic_DNA"/>
</dbReference>
<dbReference type="InterPro" id="IPR012338">
    <property type="entry name" value="Beta-lactam/transpept-like"/>
</dbReference>
<sequence length="612" mass="66989">MTLFFRKKLQKTLMLVMAAGLLACLALGLTACADDGSDAAIDEMILTLQQGNPTDIQAIMTPNSREKYSVDEMTARQNHVHQALALKEVRYKNFKLDRGASTDDRKVYTGKIELTGDYGSLKRDLALVFLPTGKGDQPWQLQWKPEVLFPGLTDKNDLVVKSKPAHRGSIYDRNGVLLAKDGAEGREYPYGDIAAPALGFVRAVTEGEQVAGHYKKYPVGTRVGRAGLEQAYNDVLSGRNGLTVILSDEPKKILVKTEPEDGKDIHTTLDIRVQKAAYAEITGEYGAVVASNPQNGDMLALVSSPSFNPDDWSDQALSDEDYQEAVAEGYAPLRGVYAMAFTPGSTQKLYTSVIALKDGVLDHEKGYEIYGETWQPPVGWGGYKVRRVTPINGFINLHQALVSSDNIFFARTGLDLGAKRLVEGLGEMGYGVKVPGKLKVDTSQITQTGTIDEAHETAVADTSYGQYQLQMTPYQMTLTYGLLANGGKIMQPRLLLDEESKVWFDQLVKAEDLAYLNQALREAITITHPVADRSYAAMTGKTGTAEVGPDGSINLGWFVGYDQKKPQLMMTVMVNGVQNRGGSDVNCAYFGRIMDALYANGTYTPDLQKPSK</sequence>
<dbReference type="InterPro" id="IPR001460">
    <property type="entry name" value="PCN-bd_Tpept"/>
</dbReference>
<dbReference type="GO" id="GO:0008658">
    <property type="term" value="F:penicillin binding"/>
    <property type="evidence" value="ECO:0007669"/>
    <property type="project" value="InterPro"/>
</dbReference>
<dbReference type="Gene3D" id="3.10.450.100">
    <property type="entry name" value="NTF2-like, domain 1"/>
    <property type="match status" value="1"/>
</dbReference>
<protein>
    <submittedName>
        <fullName evidence="7">NTF2-like N-terminal transpeptidase domain-containing protein</fullName>
    </submittedName>
</protein>
<dbReference type="InterPro" id="IPR036138">
    <property type="entry name" value="PBP_dimer_sf"/>
</dbReference>
<dbReference type="Gene3D" id="3.90.1310.10">
    <property type="entry name" value="Penicillin-binding protein 2a (Domain 2)"/>
    <property type="match status" value="1"/>
</dbReference>
<comment type="similarity">
    <text evidence="2">Belongs to the transpeptidase family.</text>
</comment>
<dbReference type="STRING" id="2741.SAMN04489866_102168"/>
<evidence type="ECO:0000259" key="6">
    <source>
        <dbReference type="Pfam" id="PF03717"/>
    </source>
</evidence>
<dbReference type="InterPro" id="IPR032710">
    <property type="entry name" value="NTF2-like_dom_sf"/>
</dbReference>
<evidence type="ECO:0000256" key="4">
    <source>
        <dbReference type="SAM" id="SignalP"/>
    </source>
</evidence>
<keyword evidence="3" id="KW-0472">Membrane</keyword>
<dbReference type="Pfam" id="PF00905">
    <property type="entry name" value="Transpeptidase"/>
    <property type="match status" value="1"/>
</dbReference>
<evidence type="ECO:0000259" key="5">
    <source>
        <dbReference type="Pfam" id="PF00905"/>
    </source>
</evidence>
<feature type="domain" description="Penicillin-binding protein dimerisation" evidence="6">
    <location>
        <begin position="185"/>
        <end position="250"/>
    </location>
</feature>
<evidence type="ECO:0000256" key="2">
    <source>
        <dbReference type="ARBA" id="ARBA00007171"/>
    </source>
</evidence>